<organism evidence="1 2">
    <name type="scientific">Lysobacter daejeonensis GH1-9</name>
    <dbReference type="NCBI Taxonomy" id="1385517"/>
    <lineage>
        <taxon>Bacteria</taxon>
        <taxon>Pseudomonadati</taxon>
        <taxon>Pseudomonadota</taxon>
        <taxon>Gammaproteobacteria</taxon>
        <taxon>Lysobacterales</taxon>
        <taxon>Lysobacteraceae</taxon>
        <taxon>Aerolutibacter</taxon>
    </lineage>
</organism>
<reference evidence="1 2" key="1">
    <citation type="submission" date="2013-08" db="EMBL/GenBank/DDBJ databases">
        <title>Genome sequencing of Lysobacter.</title>
        <authorList>
            <person name="Zhang S."/>
            <person name="Wang G."/>
        </authorList>
    </citation>
    <scope>NUCLEOTIDE SEQUENCE [LARGE SCALE GENOMIC DNA]</scope>
    <source>
        <strain evidence="1 2">GH1-9</strain>
    </source>
</reference>
<evidence type="ECO:0008006" key="3">
    <source>
        <dbReference type="Google" id="ProtNLM"/>
    </source>
</evidence>
<evidence type="ECO:0000313" key="2">
    <source>
        <dbReference type="Proteomes" id="UP000029998"/>
    </source>
</evidence>
<name>A0A0A0EXK9_9GAMM</name>
<proteinExistence type="predicted"/>
<keyword evidence="2" id="KW-1185">Reference proteome</keyword>
<gene>
    <name evidence="1" type="ORF">N800_01625</name>
</gene>
<protein>
    <recommendedName>
        <fullName evidence="3">ADP-ribosylglycohydrolase</fullName>
    </recommendedName>
</protein>
<dbReference type="STRING" id="1385517.N800_01625"/>
<dbReference type="eggNOG" id="COG1961">
    <property type="taxonomic scope" value="Bacteria"/>
</dbReference>
<dbReference type="AlphaFoldDB" id="A0A0A0EXK9"/>
<accession>A0A0A0EXK9</accession>
<dbReference type="EMBL" id="AVPU01000008">
    <property type="protein sequence ID" value="KGM55005.1"/>
    <property type="molecule type" value="Genomic_DNA"/>
</dbReference>
<dbReference type="OrthoDB" id="839391at2"/>
<dbReference type="Proteomes" id="UP000029998">
    <property type="component" value="Unassembled WGS sequence"/>
</dbReference>
<evidence type="ECO:0000313" key="1">
    <source>
        <dbReference type="EMBL" id="KGM55005.1"/>
    </source>
</evidence>
<comment type="caution">
    <text evidence="1">The sequence shown here is derived from an EMBL/GenBank/DDBJ whole genome shotgun (WGS) entry which is preliminary data.</text>
</comment>
<sequence length="88" mass="9552">MSHVCPICAVVLEPMPRYPRYVCENCATRAVTAEGRPLVFGNEGLSGGFIAQYADTGEPYDSHACWIDGIPCHADEHRFGGIVIEVLA</sequence>